<dbReference type="PANTHER" id="PTHR43736:SF1">
    <property type="entry name" value="DIHYDRONEOPTERIN TRIPHOSPHATE DIPHOSPHATASE"/>
    <property type="match status" value="1"/>
</dbReference>
<feature type="domain" description="Nudix hydrolase" evidence="4">
    <location>
        <begin position="96"/>
        <end position="237"/>
    </location>
</feature>
<sequence length="241" mass="25981">MTQSYHRPDPTGPIPLFVRVGEHVLALGHGVDPTWLARELGATAREGAVPVVDHGPVDEAGDRPLVLDYGDGYDPADLPRPAAPGMVVESGAPPRRQRVATHAVVFDPSGERVLLTALWDDFTETEFWNWPGGGVDPGETFAEALAREVWEETGHDLLEAVPLAVRSWTGTGRRSDGAEEDFHGISLVWAGRVATVHEPVVHDVGGSTTRAAWVPVSDPRVSASIERNADDLRRARAVMGD</sequence>
<evidence type="ECO:0000259" key="4">
    <source>
        <dbReference type="PROSITE" id="PS51462"/>
    </source>
</evidence>
<comment type="similarity">
    <text evidence="1 3">Belongs to the Nudix hydrolase family.</text>
</comment>
<name>C7NF02_KYTSD</name>
<evidence type="ECO:0000313" key="5">
    <source>
        <dbReference type="EMBL" id="ACV05826.1"/>
    </source>
</evidence>
<evidence type="ECO:0000256" key="3">
    <source>
        <dbReference type="RuleBase" id="RU003476"/>
    </source>
</evidence>
<dbReference type="eggNOG" id="COG0494">
    <property type="taxonomic scope" value="Bacteria"/>
</dbReference>
<dbReference type="Gene3D" id="3.90.79.10">
    <property type="entry name" value="Nucleoside Triphosphate Pyrophosphohydrolase"/>
    <property type="match status" value="1"/>
</dbReference>
<evidence type="ECO:0000313" key="6">
    <source>
        <dbReference type="Proteomes" id="UP000006666"/>
    </source>
</evidence>
<dbReference type="EMBL" id="CP001686">
    <property type="protein sequence ID" value="ACV05826.1"/>
    <property type="molecule type" value="Genomic_DNA"/>
</dbReference>
<dbReference type="STRING" id="478801.Ksed_07700"/>
<dbReference type="CDD" id="cd02883">
    <property type="entry name" value="NUDIX_Hydrolase"/>
    <property type="match status" value="1"/>
</dbReference>
<keyword evidence="6" id="KW-1185">Reference proteome</keyword>
<evidence type="ECO:0000256" key="2">
    <source>
        <dbReference type="ARBA" id="ARBA00022801"/>
    </source>
</evidence>
<keyword evidence="2 3" id="KW-0378">Hydrolase</keyword>
<dbReference type="RefSeq" id="WP_012802241.1">
    <property type="nucleotide sequence ID" value="NC_013169.1"/>
</dbReference>
<dbReference type="SUPFAM" id="SSF55811">
    <property type="entry name" value="Nudix"/>
    <property type="match status" value="1"/>
</dbReference>
<reference evidence="5 6" key="1">
    <citation type="journal article" date="2009" name="Stand. Genomic Sci.">
        <title>Complete genome sequence of Kytococcus sedentarius type strain (541).</title>
        <authorList>
            <person name="Sims D."/>
            <person name="Brettin T."/>
            <person name="Detter J.C."/>
            <person name="Han C."/>
            <person name="Lapidus A."/>
            <person name="Copeland A."/>
            <person name="Glavina Del Rio T."/>
            <person name="Nolan M."/>
            <person name="Chen F."/>
            <person name="Lucas S."/>
            <person name="Tice H."/>
            <person name="Cheng J.F."/>
            <person name="Bruce D."/>
            <person name="Goodwin L."/>
            <person name="Pitluck S."/>
            <person name="Ovchinnikova G."/>
            <person name="Pati A."/>
            <person name="Ivanova N."/>
            <person name="Mavrommatis K."/>
            <person name="Chen A."/>
            <person name="Palaniappan K."/>
            <person name="D'haeseleer P."/>
            <person name="Chain P."/>
            <person name="Bristow J."/>
            <person name="Eisen J.A."/>
            <person name="Markowitz V."/>
            <person name="Hugenholtz P."/>
            <person name="Schneider S."/>
            <person name="Goker M."/>
            <person name="Pukall R."/>
            <person name="Kyrpides N.C."/>
            <person name="Klenk H.P."/>
        </authorList>
    </citation>
    <scope>NUCLEOTIDE SEQUENCE [LARGE SCALE GENOMIC DNA]</scope>
    <source>
        <strain evidence="6">ATCC 14392 / DSM 20547 / JCM 11482 / CCUG 33030 / NBRC 15357 / NCTC 11040 / CCM 314 / 541</strain>
    </source>
</reference>
<protein>
    <submittedName>
        <fullName evidence="5">NTP pyrophosphohydrolase</fullName>
    </submittedName>
</protein>
<gene>
    <name evidence="5" type="ordered locus">Ksed_07700</name>
</gene>
<dbReference type="HOGENOM" id="CLU_1254747_0_0_11"/>
<dbReference type="PROSITE" id="PS51462">
    <property type="entry name" value="NUDIX"/>
    <property type="match status" value="1"/>
</dbReference>
<dbReference type="Pfam" id="PF00293">
    <property type="entry name" value="NUDIX"/>
    <property type="match status" value="1"/>
</dbReference>
<dbReference type="PANTHER" id="PTHR43736">
    <property type="entry name" value="ADP-RIBOSE PYROPHOSPHATASE"/>
    <property type="match status" value="1"/>
</dbReference>
<dbReference type="PROSITE" id="PS00893">
    <property type="entry name" value="NUDIX_BOX"/>
    <property type="match status" value="1"/>
</dbReference>
<dbReference type="AlphaFoldDB" id="C7NF02"/>
<dbReference type="PRINTS" id="PR00502">
    <property type="entry name" value="NUDIXFAMILY"/>
</dbReference>
<dbReference type="InterPro" id="IPR020084">
    <property type="entry name" value="NUDIX_hydrolase_CS"/>
</dbReference>
<dbReference type="KEGG" id="kse:Ksed_07700"/>
<dbReference type="InterPro" id="IPR015797">
    <property type="entry name" value="NUDIX_hydrolase-like_dom_sf"/>
</dbReference>
<accession>C7NF02</accession>
<dbReference type="InterPro" id="IPR000086">
    <property type="entry name" value="NUDIX_hydrolase_dom"/>
</dbReference>
<dbReference type="InterPro" id="IPR020476">
    <property type="entry name" value="Nudix_hydrolase"/>
</dbReference>
<proteinExistence type="inferred from homology"/>
<evidence type="ECO:0000256" key="1">
    <source>
        <dbReference type="ARBA" id="ARBA00005582"/>
    </source>
</evidence>
<dbReference type="Proteomes" id="UP000006666">
    <property type="component" value="Chromosome"/>
</dbReference>
<organism evidence="5 6">
    <name type="scientific">Kytococcus sedentarius (strain ATCC 14392 / DSM 20547 / JCM 11482 / CCUG 33030 / NBRC 15357 / NCTC 11040 / CCM 314 / 541)</name>
    <name type="common">Micrococcus sedentarius</name>
    <dbReference type="NCBI Taxonomy" id="478801"/>
    <lineage>
        <taxon>Bacteria</taxon>
        <taxon>Bacillati</taxon>
        <taxon>Actinomycetota</taxon>
        <taxon>Actinomycetes</taxon>
        <taxon>Micrococcales</taxon>
        <taxon>Kytococcaceae</taxon>
        <taxon>Kytococcus</taxon>
    </lineage>
</organism>
<dbReference type="GO" id="GO:0016787">
    <property type="term" value="F:hydrolase activity"/>
    <property type="evidence" value="ECO:0007669"/>
    <property type="project" value="UniProtKB-KW"/>
</dbReference>